<evidence type="ECO:0000313" key="5">
    <source>
        <dbReference type="Proteomes" id="UP000282832"/>
    </source>
</evidence>
<keyword evidence="5" id="KW-1185">Reference proteome</keyword>
<dbReference type="RefSeq" id="WP_127802435.1">
    <property type="nucleotide sequence ID" value="NZ_SACY01000001.1"/>
</dbReference>
<dbReference type="Proteomes" id="UP000282832">
    <property type="component" value="Unassembled WGS sequence"/>
</dbReference>
<sequence>MKKFIFFLLLSVQVFGQLGPQSSISLITVAPGKELYSRFGHSMILIQDPENGIDKAYSYGTFDFNTDNFYWKFLKGTLPYTISANQFQDVVYFYSNYEHRTMVAQKLDLNLVQRNEIFQRLETNLLPQNKEYQYKFFYDNCSSRIRDVFEKQQGIRVPWGQIDSLQSLSYRQWMNKYLPYNTWVTFGMNLALGYRSDVKASASQSTYLPDNLYYAFNFAKNGNAPLVKEIVPIYEEKDTLLGKINPMGPIIVLFLVSLFVLFVSIKQFKFQFTLDKILFTVYGLFAWLIFFLATGTDHEVMSWNASCLMLLPTNFPLVFWFANSKKKDIWAVYLKYAFIVSAIGLIIASYYFAGLFLVGLPVLIRTYALWIQKK</sequence>
<feature type="domain" description="Lnb N-terminal periplasmic" evidence="2">
    <location>
        <begin position="23"/>
        <end position="154"/>
    </location>
</feature>
<feature type="transmembrane region" description="Helical" evidence="1">
    <location>
        <begin position="277"/>
        <end position="295"/>
    </location>
</feature>
<name>A0A437PX93_9BACT</name>
<feature type="domain" description="Lnb-like transmembrane" evidence="3">
    <location>
        <begin position="244"/>
        <end position="371"/>
    </location>
</feature>
<feature type="transmembrane region" description="Helical" evidence="1">
    <location>
        <begin position="329"/>
        <end position="347"/>
    </location>
</feature>
<keyword evidence="1" id="KW-1133">Transmembrane helix</keyword>
<dbReference type="OrthoDB" id="319167at2"/>
<keyword evidence="1" id="KW-0472">Membrane</keyword>
<feature type="transmembrane region" description="Helical" evidence="1">
    <location>
        <begin position="301"/>
        <end position="322"/>
    </location>
</feature>
<dbReference type="Pfam" id="PF25221">
    <property type="entry name" value="5TMH_Lnb"/>
    <property type="match status" value="1"/>
</dbReference>
<gene>
    <name evidence="4" type="ORF">EOJ36_02495</name>
</gene>
<evidence type="ECO:0000259" key="3">
    <source>
        <dbReference type="Pfam" id="PF25221"/>
    </source>
</evidence>
<evidence type="ECO:0000259" key="2">
    <source>
        <dbReference type="Pfam" id="PF13387"/>
    </source>
</evidence>
<organism evidence="4 5">
    <name type="scientific">Sandaracinomonas limnophila</name>
    <dbReference type="NCBI Taxonomy" id="1862386"/>
    <lineage>
        <taxon>Bacteria</taxon>
        <taxon>Pseudomonadati</taxon>
        <taxon>Bacteroidota</taxon>
        <taxon>Cytophagia</taxon>
        <taxon>Cytophagales</taxon>
        <taxon>Flectobacillaceae</taxon>
        <taxon>Sandaracinomonas</taxon>
    </lineage>
</organism>
<comment type="caution">
    <text evidence="4">The sequence shown here is derived from an EMBL/GenBank/DDBJ whole genome shotgun (WGS) entry which is preliminary data.</text>
</comment>
<dbReference type="InterPro" id="IPR057436">
    <property type="entry name" value="5TMH_Lnb"/>
</dbReference>
<evidence type="ECO:0000313" key="4">
    <source>
        <dbReference type="EMBL" id="RVU26884.1"/>
    </source>
</evidence>
<feature type="transmembrane region" description="Helical" evidence="1">
    <location>
        <begin position="353"/>
        <end position="371"/>
    </location>
</feature>
<feature type="transmembrane region" description="Helical" evidence="1">
    <location>
        <begin position="247"/>
        <end position="265"/>
    </location>
</feature>
<dbReference type="Pfam" id="PF13387">
    <property type="entry name" value="Lnb_N"/>
    <property type="match status" value="1"/>
</dbReference>
<reference evidence="4 5" key="1">
    <citation type="submission" date="2019-01" db="EMBL/GenBank/DDBJ databases">
        <authorList>
            <person name="Chen W.-M."/>
        </authorList>
    </citation>
    <scope>NUCLEOTIDE SEQUENCE [LARGE SCALE GENOMIC DNA]</scope>
    <source>
        <strain evidence="4 5">FSY-15</strain>
    </source>
</reference>
<proteinExistence type="predicted"/>
<dbReference type="AlphaFoldDB" id="A0A437PX93"/>
<keyword evidence="1" id="KW-0812">Transmembrane</keyword>
<dbReference type="InterPro" id="IPR025178">
    <property type="entry name" value="Lnb_N"/>
</dbReference>
<protein>
    <submittedName>
        <fullName evidence="4">DUF4105 domain-containing protein</fullName>
    </submittedName>
</protein>
<evidence type="ECO:0000256" key="1">
    <source>
        <dbReference type="SAM" id="Phobius"/>
    </source>
</evidence>
<accession>A0A437PX93</accession>
<dbReference type="EMBL" id="SACY01000001">
    <property type="protein sequence ID" value="RVU26884.1"/>
    <property type="molecule type" value="Genomic_DNA"/>
</dbReference>